<evidence type="ECO:0000259" key="1">
    <source>
        <dbReference type="PROSITE" id="PS50146"/>
    </source>
</evidence>
<dbReference type="Proteomes" id="UP000053660">
    <property type="component" value="Unassembled WGS sequence"/>
</dbReference>
<dbReference type="OrthoDB" id="3853857at2759"/>
<dbReference type="SMART" id="SM00046">
    <property type="entry name" value="DAGKc"/>
    <property type="match status" value="1"/>
</dbReference>
<reference evidence="2 3" key="1">
    <citation type="submission" date="2014-03" db="EMBL/GenBank/DDBJ databases">
        <title>Draft genome of the hookworm Oesophagostomum dentatum.</title>
        <authorList>
            <person name="Mitreva M."/>
        </authorList>
    </citation>
    <scope>NUCLEOTIDE SEQUENCE [LARGE SCALE GENOMIC DNA]</scope>
    <source>
        <strain evidence="2 3">OD-Hann</strain>
    </source>
</reference>
<dbReference type="SUPFAM" id="SSF111331">
    <property type="entry name" value="NAD kinase/diacylglycerol kinase-like"/>
    <property type="match status" value="1"/>
</dbReference>
<dbReference type="PROSITE" id="PS50146">
    <property type="entry name" value="DAGK"/>
    <property type="match status" value="1"/>
</dbReference>
<evidence type="ECO:0000313" key="3">
    <source>
        <dbReference type="Proteomes" id="UP000053660"/>
    </source>
</evidence>
<keyword evidence="2" id="KW-0418">Kinase</keyword>
<organism evidence="2 3">
    <name type="scientific">Oesophagostomum dentatum</name>
    <name type="common">Nodular worm</name>
    <dbReference type="NCBI Taxonomy" id="61180"/>
    <lineage>
        <taxon>Eukaryota</taxon>
        <taxon>Metazoa</taxon>
        <taxon>Ecdysozoa</taxon>
        <taxon>Nematoda</taxon>
        <taxon>Chromadorea</taxon>
        <taxon>Rhabditida</taxon>
        <taxon>Rhabditina</taxon>
        <taxon>Rhabditomorpha</taxon>
        <taxon>Strongyloidea</taxon>
        <taxon>Strongylidae</taxon>
        <taxon>Oesophagostomum</taxon>
    </lineage>
</organism>
<accession>A0A0B1TIZ1</accession>
<dbReference type="PANTHER" id="PTHR12358:SF112">
    <property type="entry name" value="LD11247P-RELATED"/>
    <property type="match status" value="1"/>
</dbReference>
<dbReference type="Pfam" id="PF00781">
    <property type="entry name" value="DAGK_cat"/>
    <property type="match status" value="1"/>
</dbReference>
<evidence type="ECO:0000313" key="2">
    <source>
        <dbReference type="EMBL" id="KHJ95782.1"/>
    </source>
</evidence>
<dbReference type="GO" id="GO:0016020">
    <property type="term" value="C:membrane"/>
    <property type="evidence" value="ECO:0007669"/>
    <property type="project" value="TreeGrafter"/>
</dbReference>
<dbReference type="PANTHER" id="PTHR12358">
    <property type="entry name" value="SPHINGOSINE KINASE"/>
    <property type="match status" value="1"/>
</dbReference>
<feature type="domain" description="DAGKc" evidence="1">
    <location>
        <begin position="13"/>
        <end position="163"/>
    </location>
</feature>
<dbReference type="GO" id="GO:0001727">
    <property type="term" value="F:lipid kinase activity"/>
    <property type="evidence" value="ECO:0007669"/>
    <property type="project" value="TreeGrafter"/>
</dbReference>
<dbReference type="AlphaFoldDB" id="A0A0B1TIZ1"/>
<keyword evidence="3" id="KW-1185">Reference proteome</keyword>
<dbReference type="GO" id="GO:0005737">
    <property type="term" value="C:cytoplasm"/>
    <property type="evidence" value="ECO:0007669"/>
    <property type="project" value="TreeGrafter"/>
</dbReference>
<dbReference type="InterPro" id="IPR017438">
    <property type="entry name" value="ATP-NAD_kinase_N"/>
</dbReference>
<dbReference type="Gene3D" id="3.40.50.10330">
    <property type="entry name" value="Probable inorganic polyphosphate/atp-NAD kinase, domain 1"/>
    <property type="match status" value="1"/>
</dbReference>
<name>A0A0B1TIZ1_OESDE</name>
<proteinExistence type="predicted"/>
<protein>
    <submittedName>
        <fullName evidence="2">Diacylglycerol kinase catalytic domain protein</fullName>
    </submittedName>
</protein>
<keyword evidence="2" id="KW-0808">Transferase</keyword>
<sequence>MSTDPAAGDIEEAPVGRVLVFVNPHSGAGKSLKTFRQRVEPRLKKNHIDYELIITTGPNHAKTVVRSREDLCKFNGVIILSGDGLVFEVINGLVERPDRACILPCLPIGVVPSGSGNGLLSSLFFSRGEPLKNPGFTERAIEISCSPAPHAQAVNLIHVQTDQTNFAAFLSVGWGLMADIGEYYFAKRKLTVFSSSAVTLPNCIDENAKIAEKQGKVFVKLSTAGVVTIFCRCYLR</sequence>
<dbReference type="InterPro" id="IPR050187">
    <property type="entry name" value="Lipid_Phosphate_FormReg"/>
</dbReference>
<dbReference type="EMBL" id="KN549850">
    <property type="protein sequence ID" value="KHJ95782.1"/>
    <property type="molecule type" value="Genomic_DNA"/>
</dbReference>
<dbReference type="InterPro" id="IPR016064">
    <property type="entry name" value="NAD/diacylglycerol_kinase_sf"/>
</dbReference>
<dbReference type="GO" id="GO:0046512">
    <property type="term" value="P:sphingosine biosynthetic process"/>
    <property type="evidence" value="ECO:0007669"/>
    <property type="project" value="TreeGrafter"/>
</dbReference>
<dbReference type="InterPro" id="IPR001206">
    <property type="entry name" value="Diacylglycerol_kinase_cat_dom"/>
</dbReference>
<gene>
    <name evidence="2" type="ORF">OESDEN_04265</name>
</gene>